<dbReference type="EMBL" id="JACJQB010000012">
    <property type="protein sequence ID" value="MBD2188177.1"/>
    <property type="molecule type" value="Genomic_DNA"/>
</dbReference>
<reference evidence="2 3" key="1">
    <citation type="journal article" date="2020" name="ISME J.">
        <title>Comparative genomics reveals insights into cyanobacterial evolution and habitat adaptation.</title>
        <authorList>
            <person name="Chen M.Y."/>
            <person name="Teng W.K."/>
            <person name="Zhao L."/>
            <person name="Hu C.X."/>
            <person name="Zhou Y.K."/>
            <person name="Han B.P."/>
            <person name="Song L.R."/>
            <person name="Shu W.S."/>
        </authorList>
    </citation>
    <scope>NUCLEOTIDE SEQUENCE [LARGE SCALE GENOMIC DNA]</scope>
    <source>
        <strain evidence="2 3">FACHB-723</strain>
    </source>
</reference>
<evidence type="ECO:0000313" key="2">
    <source>
        <dbReference type="EMBL" id="MBD2188177.1"/>
    </source>
</evidence>
<evidence type="ECO:0000313" key="3">
    <source>
        <dbReference type="Proteomes" id="UP000642094"/>
    </source>
</evidence>
<feature type="compositionally biased region" description="Polar residues" evidence="1">
    <location>
        <begin position="25"/>
        <end position="39"/>
    </location>
</feature>
<feature type="region of interest" description="Disordered" evidence="1">
    <location>
        <begin position="154"/>
        <end position="226"/>
    </location>
</feature>
<feature type="region of interest" description="Disordered" evidence="1">
    <location>
        <begin position="18"/>
        <end position="68"/>
    </location>
</feature>
<gene>
    <name evidence="2" type="ORF">H6F41_08485</name>
</gene>
<feature type="compositionally biased region" description="Polar residues" evidence="1">
    <location>
        <begin position="208"/>
        <end position="226"/>
    </location>
</feature>
<evidence type="ECO:0000256" key="1">
    <source>
        <dbReference type="SAM" id="MobiDB-lite"/>
    </source>
</evidence>
<protein>
    <submittedName>
        <fullName evidence="2">Uncharacterized protein</fullName>
    </submittedName>
</protein>
<proteinExistence type="predicted"/>
<feature type="compositionally biased region" description="Polar residues" evidence="1">
    <location>
        <begin position="170"/>
        <end position="185"/>
    </location>
</feature>
<organism evidence="2 3">
    <name type="scientific">Pseudanabaena mucicola FACHB-723</name>
    <dbReference type="NCBI Taxonomy" id="2692860"/>
    <lineage>
        <taxon>Bacteria</taxon>
        <taxon>Bacillati</taxon>
        <taxon>Cyanobacteriota</taxon>
        <taxon>Cyanophyceae</taxon>
        <taxon>Pseudanabaenales</taxon>
        <taxon>Pseudanabaenaceae</taxon>
        <taxon>Pseudanabaena</taxon>
    </lineage>
</organism>
<dbReference type="Proteomes" id="UP000642094">
    <property type="component" value="Unassembled WGS sequence"/>
</dbReference>
<comment type="caution">
    <text evidence="2">The sequence shown here is derived from an EMBL/GenBank/DDBJ whole genome shotgun (WGS) entry which is preliminary data.</text>
</comment>
<accession>A0ABR7ZWH1</accession>
<keyword evidence="3" id="KW-1185">Reference proteome</keyword>
<name>A0ABR7ZWH1_9CYAN</name>
<dbReference type="RefSeq" id="WP_190403035.1">
    <property type="nucleotide sequence ID" value="NZ_JACJQB010000012.1"/>
</dbReference>
<sequence length="226" mass="25286">MSTKKKVGISDLLRDEVHKDADTAVSKQPSADSSEQTIEVTAETVNDGLINKPASRPTPAIQASTKVDDRTQAQIKDLELSLSQAQQREKELLQTVADLEKDLKFSQTNVELLQKSLAAIESLKNELDQQLVEVKRDNLRLAEANIQLSEEVKSLESAKEVAPPPLIEPVNSSQLVSQSPQNNRATPRKQPVEQPYPHRDRNPYHRPTGSNEQLQRINNKNIGWMD</sequence>